<evidence type="ECO:0000313" key="1">
    <source>
        <dbReference type="EMBL" id="OBR88059.1"/>
    </source>
</evidence>
<protein>
    <submittedName>
        <fullName evidence="1">Uncharacterized protein</fullName>
    </submittedName>
</protein>
<reference evidence="1" key="1">
    <citation type="submission" date="2013-07" db="EMBL/GenBank/DDBJ databases">
        <title>The Genome Sequence of Cryptococcus dejecticola CBS10117.</title>
        <authorList>
            <consortium name="The Broad Institute Genome Sequencing Platform"/>
            <person name="Cuomo C."/>
            <person name="Litvintseva A."/>
            <person name="Chen Y."/>
            <person name="Heitman J."/>
            <person name="Sun S."/>
            <person name="Springer D."/>
            <person name="Dromer F."/>
            <person name="Young S.K."/>
            <person name="Zeng Q."/>
            <person name="Gargeya S."/>
            <person name="Fitzgerald M."/>
            <person name="Abouelleil A."/>
            <person name="Alvarado L."/>
            <person name="Berlin A.M."/>
            <person name="Chapman S.B."/>
            <person name="Dewar J."/>
            <person name="Goldberg J."/>
            <person name="Griggs A."/>
            <person name="Gujja S."/>
            <person name="Hansen M."/>
            <person name="Howarth C."/>
            <person name="Imamovic A."/>
            <person name="Larimer J."/>
            <person name="McCowan C."/>
            <person name="Murphy C."/>
            <person name="Pearson M."/>
            <person name="Priest M."/>
            <person name="Roberts A."/>
            <person name="Saif S."/>
            <person name="Shea T."/>
            <person name="Sykes S."/>
            <person name="Wortman J."/>
            <person name="Nusbaum C."/>
            <person name="Birren B."/>
        </authorList>
    </citation>
    <scope>NUCLEOTIDE SEQUENCE [LARGE SCALE GENOMIC DNA]</scope>
    <source>
        <strain evidence="1">CBS 10117</strain>
    </source>
</reference>
<dbReference type="EMBL" id="KI894028">
    <property type="protein sequence ID" value="OBR88059.1"/>
    <property type="molecule type" value="Genomic_DNA"/>
</dbReference>
<dbReference type="VEuPathDB" id="FungiDB:I303_02278"/>
<organism evidence="1">
    <name type="scientific">Kwoniella dejecticola CBS 10117</name>
    <dbReference type="NCBI Taxonomy" id="1296121"/>
    <lineage>
        <taxon>Eukaryota</taxon>
        <taxon>Fungi</taxon>
        <taxon>Dikarya</taxon>
        <taxon>Basidiomycota</taxon>
        <taxon>Agaricomycotina</taxon>
        <taxon>Tremellomycetes</taxon>
        <taxon>Tremellales</taxon>
        <taxon>Cryptococcaceae</taxon>
        <taxon>Kwoniella</taxon>
    </lineage>
</organism>
<gene>
    <name evidence="1" type="ORF">I303_02278</name>
</gene>
<dbReference type="AlphaFoldDB" id="A0A1A6ADC9"/>
<sequence>MYYEKGRGKSFERASYHENHAQAQELKEVKATLAVSLARTVQLEVQVEKQQDVIDRQTIEIQNLKDQHEKDLKSFEGPYSIKFKDSEGSVQASLVLYDDPYGRWCDRAVSGMICIVIGIVIGKM</sequence>
<name>A0A1A6ADC9_9TREE</name>
<proteinExistence type="predicted"/>
<accession>A0A1A6ADC9</accession>